<dbReference type="Gene3D" id="3.40.630.10">
    <property type="entry name" value="Zn peptidases"/>
    <property type="match status" value="1"/>
</dbReference>
<dbReference type="InterPro" id="IPR036264">
    <property type="entry name" value="Bact_exopeptidase_dim_dom"/>
</dbReference>
<dbReference type="InterPro" id="IPR002933">
    <property type="entry name" value="Peptidase_M20"/>
</dbReference>
<evidence type="ECO:0000259" key="2">
    <source>
        <dbReference type="Pfam" id="PF07687"/>
    </source>
</evidence>
<reference evidence="3 4" key="1">
    <citation type="submission" date="2018-09" db="EMBL/GenBank/DDBJ databases">
        <title>Novel species of Cryobacterium.</title>
        <authorList>
            <person name="Liu Q."/>
            <person name="Xin Y.-H."/>
        </authorList>
    </citation>
    <scope>NUCLEOTIDE SEQUENCE [LARGE SCALE GENOMIC DNA]</scope>
    <source>
        <strain evidence="3 4">Hh39</strain>
    </source>
</reference>
<evidence type="ECO:0000256" key="1">
    <source>
        <dbReference type="PIRNR" id="PIRNR037226"/>
    </source>
</evidence>
<evidence type="ECO:0000313" key="4">
    <source>
        <dbReference type="Proteomes" id="UP000272015"/>
    </source>
</evidence>
<dbReference type="InterPro" id="IPR017144">
    <property type="entry name" value="Xaa-Arg_dipeptidase"/>
</dbReference>
<evidence type="ECO:0000313" key="3">
    <source>
        <dbReference type="EMBL" id="RJT85722.1"/>
    </source>
</evidence>
<dbReference type="GO" id="GO:0071713">
    <property type="term" value="F:para-aminobenzoyl-glutamate hydrolase activity"/>
    <property type="evidence" value="ECO:0007669"/>
    <property type="project" value="TreeGrafter"/>
</dbReference>
<keyword evidence="4" id="KW-1185">Reference proteome</keyword>
<name>A0A3A5MHY1_9MICO</name>
<dbReference type="InterPro" id="IPR017439">
    <property type="entry name" value="Amidohydrolase"/>
</dbReference>
<dbReference type="AlphaFoldDB" id="A0A3A5MHY1"/>
<dbReference type="Gene3D" id="3.30.70.360">
    <property type="match status" value="1"/>
</dbReference>
<dbReference type="Pfam" id="PF07687">
    <property type="entry name" value="M20_dimer"/>
    <property type="match status" value="1"/>
</dbReference>
<dbReference type="CDD" id="cd05672">
    <property type="entry name" value="M20_ACY1L2-like"/>
    <property type="match status" value="1"/>
</dbReference>
<protein>
    <recommendedName>
        <fullName evidence="1">Peptidase M20 domain-containing protein 2</fullName>
    </recommendedName>
</protein>
<dbReference type="OrthoDB" id="9781032at2"/>
<dbReference type="NCBIfam" id="TIGR01891">
    <property type="entry name" value="amidohydrolases"/>
    <property type="match status" value="1"/>
</dbReference>
<dbReference type="GO" id="GO:0046657">
    <property type="term" value="P:folic acid catabolic process"/>
    <property type="evidence" value="ECO:0007669"/>
    <property type="project" value="TreeGrafter"/>
</dbReference>
<dbReference type="GO" id="GO:0016805">
    <property type="term" value="F:dipeptidase activity"/>
    <property type="evidence" value="ECO:0007669"/>
    <property type="project" value="InterPro"/>
</dbReference>
<dbReference type="FunFam" id="3.30.70.360:FF:000004">
    <property type="entry name" value="Peptidase M20 domain-containing protein 2"/>
    <property type="match status" value="1"/>
</dbReference>
<dbReference type="RefSeq" id="WP_119976306.1">
    <property type="nucleotide sequence ID" value="NZ_JBHSQA010000009.1"/>
</dbReference>
<comment type="similarity">
    <text evidence="1">Belongs to the peptidase M20A family.</text>
</comment>
<feature type="domain" description="Peptidase M20 dimerisation" evidence="2">
    <location>
        <begin position="161"/>
        <end position="252"/>
    </location>
</feature>
<dbReference type="PIRSF" id="PIRSF037226">
    <property type="entry name" value="Amidohydrolase_ACY1L2_prd"/>
    <property type="match status" value="1"/>
</dbReference>
<dbReference type="SUPFAM" id="SSF55031">
    <property type="entry name" value="Bacterial exopeptidase dimerisation domain"/>
    <property type="match status" value="1"/>
</dbReference>
<dbReference type="PANTHER" id="PTHR30575">
    <property type="entry name" value="PEPTIDASE M20"/>
    <property type="match status" value="1"/>
</dbReference>
<dbReference type="Pfam" id="PF01546">
    <property type="entry name" value="Peptidase_M20"/>
    <property type="match status" value="1"/>
</dbReference>
<dbReference type="SUPFAM" id="SSF53187">
    <property type="entry name" value="Zn-dependent exopeptidases"/>
    <property type="match status" value="1"/>
</dbReference>
<dbReference type="InterPro" id="IPR052030">
    <property type="entry name" value="Peptidase_M20/M20A_hydrolases"/>
</dbReference>
<dbReference type="EMBL" id="QZVS01000095">
    <property type="protein sequence ID" value="RJT85722.1"/>
    <property type="molecule type" value="Genomic_DNA"/>
</dbReference>
<dbReference type="InterPro" id="IPR011650">
    <property type="entry name" value="Peptidase_M20_dimer"/>
</dbReference>
<dbReference type="GO" id="GO:0005737">
    <property type="term" value="C:cytoplasm"/>
    <property type="evidence" value="ECO:0007669"/>
    <property type="project" value="TreeGrafter"/>
</dbReference>
<organism evidence="3 4">
    <name type="scientific">Cryobacterium melibiosiphilum</name>
    <dbReference type="NCBI Taxonomy" id="995039"/>
    <lineage>
        <taxon>Bacteria</taxon>
        <taxon>Bacillati</taxon>
        <taxon>Actinomycetota</taxon>
        <taxon>Actinomycetes</taxon>
        <taxon>Micrococcales</taxon>
        <taxon>Microbacteriaceae</taxon>
        <taxon>Cryobacterium</taxon>
    </lineage>
</organism>
<dbReference type="PANTHER" id="PTHR30575:SF0">
    <property type="entry name" value="XAA-ARG DIPEPTIDASE"/>
    <property type="match status" value="1"/>
</dbReference>
<dbReference type="Proteomes" id="UP000272015">
    <property type="component" value="Unassembled WGS sequence"/>
</dbReference>
<accession>A0A3A5MHY1</accession>
<comment type="caution">
    <text evidence="3">The sequence shown here is derived from an EMBL/GenBank/DDBJ whole genome shotgun (WGS) entry which is preliminary data.</text>
</comment>
<gene>
    <name evidence="3" type="ORF">D6T64_19145</name>
</gene>
<sequence>MNDAAPAIESLSRDLHAHPETSFREFTSAAKISAFLAAAGFTLAEPLTGSPTAFVAVAGSGPLVVGICVEYDALPEIGHACGHNLITGASLAAATSLVPFVDELGITLKVIGTPAEEHGGGKVYLLEQGIFDDVALAMMVHPVSEGLSVNPAGTSSQVVGRYRVTFHGKASHAAAAPHLGINAADAAVVSQVAIGLLRQQLPSDHRVALFVAEAGVVTNIIPDTAVVNYECRAFTREQFDSLQARVRRCFDAGALATGATVDYVDVGPVYEALVQDDVLSSHWCSAMEFLGRDVSRSPGLSGGSTDMGNVSQLVPSIHPWVGIPGATSPIHSAGFADTANTAGAYTTMFESALGMAWTIADVAQDPSDRQEFLTRAHDRCPAPLVAAQKGL</sequence>
<proteinExistence type="inferred from homology"/>